<evidence type="ECO:0000256" key="9">
    <source>
        <dbReference type="ARBA" id="ARBA00025373"/>
    </source>
</evidence>
<dbReference type="PROSITE" id="PS00486">
    <property type="entry name" value="DNA_MISMATCH_REPAIR_2"/>
    <property type="match status" value="1"/>
</dbReference>
<proteinExistence type="predicted"/>
<dbReference type="Pfam" id="PF05024">
    <property type="entry name" value="Gpi1"/>
    <property type="match status" value="2"/>
</dbReference>
<evidence type="ECO:0000256" key="5">
    <source>
        <dbReference type="ARBA" id="ARBA00022763"/>
    </source>
</evidence>
<feature type="region of interest" description="Disordered" evidence="11">
    <location>
        <begin position="1570"/>
        <end position="1615"/>
    </location>
</feature>
<name>A0ABR4LUY4_9EURO</name>
<dbReference type="InterPro" id="IPR007861">
    <property type="entry name" value="DNA_mismatch_repair_MutS_clamp"/>
</dbReference>
<evidence type="ECO:0000259" key="13">
    <source>
        <dbReference type="PROSITE" id="PS00486"/>
    </source>
</evidence>
<dbReference type="InterPro" id="IPR045076">
    <property type="entry name" value="MutS"/>
</dbReference>
<feature type="transmembrane region" description="Helical" evidence="12">
    <location>
        <begin position="1344"/>
        <end position="1367"/>
    </location>
</feature>
<evidence type="ECO:0000256" key="6">
    <source>
        <dbReference type="ARBA" id="ARBA00022840"/>
    </source>
</evidence>
<dbReference type="Pfam" id="PF05192">
    <property type="entry name" value="MutS_III"/>
    <property type="match status" value="1"/>
</dbReference>
<evidence type="ECO:0000256" key="7">
    <source>
        <dbReference type="ARBA" id="ARBA00023125"/>
    </source>
</evidence>
<sequence>MSSRPDLRVDDEVGFIRFYRSLSSENDNDTIRVFDRGDWYSAHGTEAEFIARTVYKTTSVLRNLGRSETGGLPSVTMSVTVFRNFLREALFRLNKRVEIWGSVGAGKGHWKKVKQASPGNLQDVEEELGNVGGLVEMESGSPIILAVKISAKAGEARNVGVCFADASVRELGVSEFLDNDVYSNFESLVIQLGVKECLVTMDMNRKDVELGKVRAIADNCGIAISERPVADFGVRDIEQDLTRLLRTERSAGMLPQTELKLAMGAASALIRYLGVMSDPTNFGQYQLYQHDLAQFMKLDAAALRALNLMPGPRDGSKSMSLFGLLNHCKTPVGSRLLAQWLKQPLMDLGEIEKRQQLVEAFVVSTELRQTMQEEHLRSIPDLYRLAKRFQKKQANLEDVVRVYQVAIRLPGFVDSLENVMDEQYQTPLEAEYTAKLRSHSNSLAKLEEMVETTVDLDALENHEFIIKPEFDDSLRIIRKKLDKLRGDMDFEHRSVARDLDQERDKKLFLENHRVHGWCFRLTRNEAGCIRNKKAYQECSTQKNGVYFTTSTMQALRREHDQLSSNYNRTQTGLVSEVVNVAASYSPVLEQLAGVLAHLDVIVSFAHASVHAPTGYTRPKIHPRGTGDTVLKEARHPCMEMQDDISFITNDVSLVRNESSFLIITGPNMGGKSTYIRMIGVIALMAQTGCFVPCTEAELTIFDCILARVGASDSQLKGVSTFMAEMLETANILKSATSESLIIIDELGRGTSTYDGFGLAWAISEHIVTEIRCFGLFATHFHELTSLADRYPKSVKNLHVVAFIGDGVATRGEDEEESNKKFQQKVTLLYRVEPGICDQSFGIHVAELVRFPEKVVNMARQKAEELEDFTSADPSGKSSSMAIDKYSQEEVEEGSALLKAMLLKWKTTVEDPAKSLTVEEKRQIMRDLVKNDPKLQANRVFQGIQALVFWPYDLPRSSTPGVFVGWRNSELDLFVLAVLEDVEPRNVDNALRAGILFRNSPHPVPRIFGLCGRSSMHVLGSTNPREPPTAFSPSHLFVTTRPSCKVPRIYCPREANVSIQVIMFHRPDPTRMEYMSLNPISLALEDKVLAADKPDAISDGLGTGEGMEKARVQELVEKLKLHTVVKHTPSHKELALPFIINQVNCAHEMGKLIEKNSSLIGIRVKRSMSVSERVVESATTIWDLFVLGVSHVFWQFVWPVVTRVFVIGLMFHRAVADLVLQVLEWRARPDAAALKDISATAQQVDIRLQQFCYWPTQYVKLRQRKDDWESVTTYHAHYIRFYNSLWLVANDVIIGIALGSYIIDNANWVAYQISLILSGWTVEGLSQTISWLMDWPAGLKLNNELAAFLGDLFLWVIENWAVHIYSFYIASARIFNWQLTIIVSLFHLFRGKKRNVLRNRIDSCDYDLDQLLLGTILFTVLFFLLPTVIVFYLAFTSARMIIITLKAGLDTWLAFLNHFPLFALMLRVKDSRRLPGGIRFELREEQDNSLNRAFDPSTVHYIHLESIPLTLRAMFDQYFLLAHRLRKHYLSPRVIFCLFTGRFIPPIHRRNLYSMQYSMLPDARPSLSQVWSELTQPRKTSSGSSSSGSGIGVGSNGLPKVPGFGYGQELRRRGHR</sequence>
<evidence type="ECO:0000256" key="3">
    <source>
        <dbReference type="ARBA" id="ARBA00022151"/>
    </source>
</evidence>
<keyword evidence="4" id="KW-0547">Nucleotide-binding</keyword>
<dbReference type="SUPFAM" id="SSF48334">
    <property type="entry name" value="DNA repair protein MutS, domain III"/>
    <property type="match status" value="1"/>
</dbReference>
<feature type="transmembrane region" description="Helical" evidence="12">
    <location>
        <begin position="1410"/>
        <end position="1434"/>
    </location>
</feature>
<dbReference type="InterPro" id="IPR007860">
    <property type="entry name" value="DNA_mmatch_repair_MutS_con_dom"/>
</dbReference>
<dbReference type="InterPro" id="IPR007720">
    <property type="entry name" value="PigQ/GPI1"/>
</dbReference>
<feature type="transmembrane region" description="Helical" evidence="12">
    <location>
        <begin position="1284"/>
        <end position="1302"/>
    </location>
</feature>
<evidence type="ECO:0000256" key="11">
    <source>
        <dbReference type="SAM" id="MobiDB-lite"/>
    </source>
</evidence>
<dbReference type="SMART" id="SM00534">
    <property type="entry name" value="MUTSac"/>
    <property type="match status" value="1"/>
</dbReference>
<evidence type="ECO:0000256" key="1">
    <source>
        <dbReference type="ARBA" id="ARBA00004123"/>
    </source>
</evidence>
<accession>A0ABR4LUY4</accession>
<dbReference type="Gene3D" id="3.40.50.300">
    <property type="entry name" value="P-loop containing nucleotide triphosphate hydrolases"/>
    <property type="match status" value="1"/>
</dbReference>
<dbReference type="Gene3D" id="3.40.1170.10">
    <property type="entry name" value="DNA repair protein MutS, domain I"/>
    <property type="match status" value="1"/>
</dbReference>
<evidence type="ECO:0000256" key="10">
    <source>
        <dbReference type="ARBA" id="ARBA00025902"/>
    </source>
</evidence>
<dbReference type="Pfam" id="PF00488">
    <property type="entry name" value="MutS_V"/>
    <property type="match status" value="1"/>
</dbReference>
<dbReference type="InterPro" id="IPR036678">
    <property type="entry name" value="MutS_con_dom_sf"/>
</dbReference>
<dbReference type="InterPro" id="IPR007696">
    <property type="entry name" value="DNA_mismatch_repair_MutS_core"/>
</dbReference>
<dbReference type="InterPro" id="IPR007695">
    <property type="entry name" value="DNA_mismatch_repair_MutS-lik_N"/>
</dbReference>
<evidence type="ECO:0000313" key="14">
    <source>
        <dbReference type="EMBL" id="KAL2868355.1"/>
    </source>
</evidence>
<feature type="transmembrane region" description="Helical" evidence="12">
    <location>
        <begin position="1373"/>
        <end position="1389"/>
    </location>
</feature>
<dbReference type="PANTHER" id="PTHR11361:SF35">
    <property type="entry name" value="DNA MISMATCH REPAIR PROTEIN MSH2"/>
    <property type="match status" value="1"/>
</dbReference>
<feature type="domain" description="DNA mismatch repair proteins mutS family" evidence="13">
    <location>
        <begin position="739"/>
        <end position="755"/>
    </location>
</feature>
<dbReference type="CDD" id="cd03285">
    <property type="entry name" value="ABC_MSH2_euk"/>
    <property type="match status" value="1"/>
</dbReference>
<keyword evidence="8" id="KW-0539">Nucleus</keyword>
<reference evidence="14 15" key="1">
    <citation type="submission" date="2024-07" db="EMBL/GenBank/DDBJ databases">
        <title>Section-level genome sequencing and comparative genomics of Aspergillus sections Usti and Cavernicolus.</title>
        <authorList>
            <consortium name="Lawrence Berkeley National Laboratory"/>
            <person name="Nybo J.L."/>
            <person name="Vesth T.C."/>
            <person name="Theobald S."/>
            <person name="Frisvad J.C."/>
            <person name="Larsen T.O."/>
            <person name="Kjaerboelling I."/>
            <person name="Rothschild-Mancinelli K."/>
            <person name="Lyhne E.K."/>
            <person name="Kogle M.E."/>
            <person name="Barry K."/>
            <person name="Clum A."/>
            <person name="Na H."/>
            <person name="Ledsgaard L."/>
            <person name="Lin J."/>
            <person name="Lipzen A."/>
            <person name="Kuo A."/>
            <person name="Riley R."/>
            <person name="Mondo S."/>
            <person name="Labutti K."/>
            <person name="Haridas S."/>
            <person name="Pangalinan J."/>
            <person name="Salamov A.A."/>
            <person name="Simmons B.A."/>
            <person name="Magnuson J.K."/>
            <person name="Chen J."/>
            <person name="Drula E."/>
            <person name="Henrissat B."/>
            <person name="Wiebenga A."/>
            <person name="Lubbers R.J."/>
            <person name="Gomes A.C."/>
            <person name="Macurrencykelacurrency M.R."/>
            <person name="Stajich J."/>
            <person name="Grigoriev I.V."/>
            <person name="Mortensen U.H."/>
            <person name="De Vries R.P."/>
            <person name="Baker S.E."/>
            <person name="Andersen M.R."/>
        </authorList>
    </citation>
    <scope>NUCLEOTIDE SEQUENCE [LARGE SCALE GENOMIC DNA]</scope>
    <source>
        <strain evidence="14 15">CBS 449.75</strain>
    </source>
</reference>
<dbReference type="InterPro" id="IPR016151">
    <property type="entry name" value="DNA_mismatch_repair_MutS_N"/>
</dbReference>
<dbReference type="GeneID" id="98146154"/>
<dbReference type="PANTHER" id="PTHR11361">
    <property type="entry name" value="DNA MISMATCH REPAIR PROTEIN MUTS FAMILY MEMBER"/>
    <property type="match status" value="1"/>
</dbReference>
<keyword evidence="5" id="KW-0227">DNA damage</keyword>
<keyword evidence="15" id="KW-1185">Reference proteome</keyword>
<feature type="compositionally biased region" description="Polar residues" evidence="11">
    <location>
        <begin position="1570"/>
        <end position="1579"/>
    </location>
</feature>
<keyword evidence="12" id="KW-1133">Transmembrane helix</keyword>
<dbReference type="Pfam" id="PF01624">
    <property type="entry name" value="MutS_I"/>
    <property type="match status" value="1"/>
</dbReference>
<dbReference type="InterPro" id="IPR000432">
    <property type="entry name" value="DNA_mismatch_repair_MutS_C"/>
</dbReference>
<organism evidence="14 15">
    <name type="scientific">Aspergillus lucknowensis</name>
    <dbReference type="NCBI Taxonomy" id="176173"/>
    <lineage>
        <taxon>Eukaryota</taxon>
        <taxon>Fungi</taxon>
        <taxon>Dikarya</taxon>
        <taxon>Ascomycota</taxon>
        <taxon>Pezizomycotina</taxon>
        <taxon>Eurotiomycetes</taxon>
        <taxon>Eurotiomycetidae</taxon>
        <taxon>Eurotiales</taxon>
        <taxon>Aspergillaceae</taxon>
        <taxon>Aspergillus</taxon>
        <taxon>Aspergillus subgen. Nidulantes</taxon>
    </lineage>
</organism>
<evidence type="ECO:0000256" key="8">
    <source>
        <dbReference type="ARBA" id="ARBA00023242"/>
    </source>
</evidence>
<keyword evidence="6" id="KW-0067">ATP-binding</keyword>
<keyword evidence="7" id="KW-0238">DNA-binding</keyword>
<evidence type="ECO:0000256" key="2">
    <source>
        <dbReference type="ARBA" id="ARBA00019000"/>
    </source>
</evidence>
<protein>
    <recommendedName>
        <fullName evidence="2">DNA mismatch repair protein MSH3</fullName>
    </recommendedName>
    <alternativeName>
        <fullName evidence="3">DNA mismatch repair protein msh3</fullName>
    </alternativeName>
</protein>
<dbReference type="Pfam" id="PF05188">
    <property type="entry name" value="MutS_II"/>
    <property type="match status" value="1"/>
</dbReference>
<comment type="subunit">
    <text evidence="10">Heterodimer consisting of MSH2-MSH3 (MutS beta). Forms a ternary complex with MutL alpha (MLH1-PMS1).</text>
</comment>
<dbReference type="Proteomes" id="UP001610432">
    <property type="component" value="Unassembled WGS sequence"/>
</dbReference>
<evidence type="ECO:0000313" key="15">
    <source>
        <dbReference type="Proteomes" id="UP001610432"/>
    </source>
</evidence>
<dbReference type="Gene3D" id="3.30.420.110">
    <property type="entry name" value="MutS, connector domain"/>
    <property type="match status" value="1"/>
</dbReference>
<dbReference type="Gene3D" id="1.10.1420.10">
    <property type="match status" value="2"/>
</dbReference>
<evidence type="ECO:0000256" key="12">
    <source>
        <dbReference type="SAM" id="Phobius"/>
    </source>
</evidence>
<evidence type="ECO:0000256" key="4">
    <source>
        <dbReference type="ARBA" id="ARBA00022741"/>
    </source>
</evidence>
<dbReference type="Pfam" id="PF05190">
    <property type="entry name" value="MutS_IV"/>
    <property type="match status" value="1"/>
</dbReference>
<comment type="caution">
    <text evidence="14">The sequence shown here is derived from an EMBL/GenBank/DDBJ whole genome shotgun (WGS) entry which is preliminary data.</text>
</comment>
<dbReference type="EMBL" id="JBFXLQ010000014">
    <property type="protein sequence ID" value="KAL2868355.1"/>
    <property type="molecule type" value="Genomic_DNA"/>
</dbReference>
<gene>
    <name evidence="14" type="ORF">BJX67DRAFT_371428</name>
</gene>
<dbReference type="InterPro" id="IPR036187">
    <property type="entry name" value="DNA_mismatch_repair_MutS_sf"/>
</dbReference>
<keyword evidence="12" id="KW-0472">Membrane</keyword>
<dbReference type="RefSeq" id="XP_070887334.1">
    <property type="nucleotide sequence ID" value="XM_071031082.1"/>
</dbReference>
<comment type="subcellular location">
    <subcellularLocation>
        <location evidence="1">Nucleus</location>
    </subcellularLocation>
</comment>
<dbReference type="InterPro" id="IPR027417">
    <property type="entry name" value="P-loop_NTPase"/>
</dbReference>
<comment type="function">
    <text evidence="9">Component of the post-replicative DNA mismatch repair system (MMR). Heterodimerizes with MSH2 to form MutS beta, which binds to DNA mismatches thereby initiating DNA repair. MSH3 provides substrate-binding and substrate specificity to the complex. When bound, the MutS beta heterodimer bends the DNA helix and shields approximately 20 base pairs. Acts mainly to repair insertion-deletion loops (IDLs) from 2 to 13 nucleotides in size, but can also repair base-base and single insertion-deletion mismatches that occur during replication. After mismatch binding, forms a ternary complex with the MutL alpha heterodimer, which is thought to be responsible for directing the downstream MMR events, including strand discrimination, excision, and resynthesis. ATP binding and hydrolysis play a pivotal role in mismatch repair functions.</text>
</comment>
<dbReference type="SMART" id="SM00533">
    <property type="entry name" value="MUTSd"/>
    <property type="match status" value="1"/>
</dbReference>
<keyword evidence="12" id="KW-0812">Transmembrane</keyword>
<dbReference type="SUPFAM" id="SSF52540">
    <property type="entry name" value="P-loop containing nucleoside triphosphate hydrolases"/>
    <property type="match status" value="1"/>
</dbReference>
<dbReference type="InterPro" id="IPR032642">
    <property type="entry name" value="Msh2_ATP-bd"/>
</dbReference>
<feature type="transmembrane region" description="Helical" evidence="12">
    <location>
        <begin position="1191"/>
        <end position="1210"/>
    </location>
</feature>